<dbReference type="RefSeq" id="WP_085088584.1">
    <property type="nucleotide sequence ID" value="NZ_FXAK01000007.1"/>
</dbReference>
<reference evidence="2 3" key="1">
    <citation type="submission" date="2017-04" db="EMBL/GenBank/DDBJ databases">
        <authorList>
            <person name="Afonso C.L."/>
            <person name="Miller P.J."/>
            <person name="Scott M.A."/>
            <person name="Spackman E."/>
            <person name="Goraichik I."/>
            <person name="Dimitrov K.M."/>
            <person name="Suarez D.L."/>
            <person name="Swayne D.E."/>
        </authorList>
    </citation>
    <scope>NUCLEOTIDE SEQUENCE [LARGE SCALE GENOMIC DNA]</scope>
    <source>
        <strain evidence="2 3">A2P</strain>
    </source>
</reference>
<dbReference type="Proteomes" id="UP000192936">
    <property type="component" value="Unassembled WGS sequence"/>
</dbReference>
<dbReference type="OrthoDB" id="7508186at2"/>
<sequence>MSGGRIGFGARPVEPEPTPDAWVRRGEASPAKAEIYTARLTVDITPELRGRIKIAAFRRGVTMAVLLRELLEARFAGEERP</sequence>
<name>A0A1X7GJP2_9PROT</name>
<dbReference type="EMBL" id="FXAK01000007">
    <property type="protein sequence ID" value="SMF70823.1"/>
    <property type="molecule type" value="Genomic_DNA"/>
</dbReference>
<evidence type="ECO:0000313" key="2">
    <source>
        <dbReference type="EMBL" id="SMF70823.1"/>
    </source>
</evidence>
<dbReference type="STRING" id="286727.SAMN02982917_3940"/>
<dbReference type="GO" id="GO:0006355">
    <property type="term" value="P:regulation of DNA-templated transcription"/>
    <property type="evidence" value="ECO:0007669"/>
    <property type="project" value="InterPro"/>
</dbReference>
<organism evidence="2 3">
    <name type="scientific">Azospirillum oryzae</name>
    <dbReference type="NCBI Taxonomy" id="286727"/>
    <lineage>
        <taxon>Bacteria</taxon>
        <taxon>Pseudomonadati</taxon>
        <taxon>Pseudomonadota</taxon>
        <taxon>Alphaproteobacteria</taxon>
        <taxon>Rhodospirillales</taxon>
        <taxon>Azospirillaceae</taxon>
        <taxon>Azospirillum</taxon>
    </lineage>
</organism>
<proteinExistence type="predicted"/>
<evidence type="ECO:0000313" key="3">
    <source>
        <dbReference type="Proteomes" id="UP000192936"/>
    </source>
</evidence>
<protein>
    <submittedName>
        <fullName evidence="2">Plasmid segregation centromere-binding protein ParG</fullName>
    </submittedName>
</protein>
<accession>A0A1X7GJP2</accession>
<dbReference type="Pfam" id="PF23807">
    <property type="entry name" value="RHH_10"/>
    <property type="match status" value="1"/>
</dbReference>
<gene>
    <name evidence="2" type="ORF">SAMN02982917_3940</name>
</gene>
<evidence type="ECO:0000256" key="1">
    <source>
        <dbReference type="SAM" id="MobiDB-lite"/>
    </source>
</evidence>
<dbReference type="SUPFAM" id="SSF47598">
    <property type="entry name" value="Ribbon-helix-helix"/>
    <property type="match status" value="1"/>
</dbReference>
<dbReference type="InterPro" id="IPR010985">
    <property type="entry name" value="Ribbon_hlx_hlx"/>
</dbReference>
<dbReference type="InterPro" id="IPR013321">
    <property type="entry name" value="Arc_rbn_hlx_hlx"/>
</dbReference>
<dbReference type="InterPro" id="IPR056972">
    <property type="entry name" value="RHH_dom-containing"/>
</dbReference>
<dbReference type="AlphaFoldDB" id="A0A1X7GJP2"/>
<dbReference type="Gene3D" id="1.10.1220.10">
    <property type="entry name" value="Met repressor-like"/>
    <property type="match status" value="1"/>
</dbReference>
<feature type="region of interest" description="Disordered" evidence="1">
    <location>
        <begin position="1"/>
        <end position="23"/>
    </location>
</feature>